<feature type="transmembrane region" description="Helical" evidence="2">
    <location>
        <begin position="58"/>
        <end position="78"/>
    </location>
</feature>
<dbReference type="OrthoDB" id="1634477at2"/>
<dbReference type="Proteomes" id="UP000005384">
    <property type="component" value="Unassembled WGS sequence"/>
</dbReference>
<feature type="domain" description="Sensor histidine kinase NatK-like C-terminal" evidence="3">
    <location>
        <begin position="323"/>
        <end position="428"/>
    </location>
</feature>
<organism evidence="4 5">
    <name type="scientific">Hungatella hathewayi WAL-18680</name>
    <dbReference type="NCBI Taxonomy" id="742737"/>
    <lineage>
        <taxon>Bacteria</taxon>
        <taxon>Bacillati</taxon>
        <taxon>Bacillota</taxon>
        <taxon>Clostridia</taxon>
        <taxon>Lachnospirales</taxon>
        <taxon>Lachnospiraceae</taxon>
        <taxon>Hungatella</taxon>
    </lineage>
</organism>
<dbReference type="PANTHER" id="PTHR40448:SF1">
    <property type="entry name" value="TWO-COMPONENT SENSOR HISTIDINE KINASE"/>
    <property type="match status" value="1"/>
</dbReference>
<feature type="transmembrane region" description="Helical" evidence="2">
    <location>
        <begin position="85"/>
        <end position="106"/>
    </location>
</feature>
<dbReference type="CDD" id="cd16935">
    <property type="entry name" value="HATPase_AgrC-ComD-like"/>
    <property type="match status" value="1"/>
</dbReference>
<feature type="coiled-coil region" evidence="1">
    <location>
        <begin position="235"/>
        <end position="262"/>
    </location>
</feature>
<keyword evidence="2" id="KW-0472">Membrane</keyword>
<feature type="transmembrane region" description="Helical" evidence="2">
    <location>
        <begin position="6"/>
        <end position="24"/>
    </location>
</feature>
<gene>
    <name evidence="4" type="ORF">HMPREF9473_03714</name>
</gene>
<dbReference type="InterPro" id="IPR036890">
    <property type="entry name" value="HATPase_C_sf"/>
</dbReference>
<keyword evidence="2" id="KW-1133">Transmembrane helix</keyword>
<evidence type="ECO:0000256" key="2">
    <source>
        <dbReference type="SAM" id="Phobius"/>
    </source>
</evidence>
<feature type="transmembrane region" description="Helical" evidence="2">
    <location>
        <begin position="118"/>
        <end position="139"/>
    </location>
</feature>
<keyword evidence="5" id="KW-1185">Reference proteome</keyword>
<keyword evidence="2" id="KW-0812">Transmembrane</keyword>
<feature type="transmembrane region" description="Helical" evidence="2">
    <location>
        <begin position="31"/>
        <end position="52"/>
    </location>
</feature>
<dbReference type="SUPFAM" id="SSF55874">
    <property type="entry name" value="ATPase domain of HSP90 chaperone/DNA topoisomerase II/histidine kinase"/>
    <property type="match status" value="1"/>
</dbReference>
<dbReference type="AlphaFoldDB" id="G5IJN6"/>
<dbReference type="RefSeq" id="WP_006781705.1">
    <property type="nucleotide sequence ID" value="NZ_CP040506.1"/>
</dbReference>
<dbReference type="GO" id="GO:0042802">
    <property type="term" value="F:identical protein binding"/>
    <property type="evidence" value="ECO:0007669"/>
    <property type="project" value="TreeGrafter"/>
</dbReference>
<proteinExistence type="predicted"/>
<dbReference type="Pfam" id="PF14501">
    <property type="entry name" value="HATPase_c_5"/>
    <property type="match status" value="1"/>
</dbReference>
<keyword evidence="1" id="KW-0175">Coiled coil</keyword>
<feature type="transmembrane region" description="Helical" evidence="2">
    <location>
        <begin position="190"/>
        <end position="207"/>
    </location>
</feature>
<dbReference type="PANTHER" id="PTHR40448">
    <property type="entry name" value="TWO-COMPONENT SENSOR HISTIDINE KINASE"/>
    <property type="match status" value="1"/>
</dbReference>
<dbReference type="EMBL" id="ADLN01000104">
    <property type="protein sequence ID" value="EHI58256.1"/>
    <property type="molecule type" value="Genomic_DNA"/>
</dbReference>
<dbReference type="Gene3D" id="3.30.565.10">
    <property type="entry name" value="Histidine kinase-like ATPase, C-terminal domain"/>
    <property type="match status" value="1"/>
</dbReference>
<evidence type="ECO:0000259" key="3">
    <source>
        <dbReference type="Pfam" id="PF14501"/>
    </source>
</evidence>
<dbReference type="PATRIC" id="fig|742737.3.peg.3694"/>
<evidence type="ECO:0000313" key="4">
    <source>
        <dbReference type="EMBL" id="EHI58256.1"/>
    </source>
</evidence>
<comment type="caution">
    <text evidence="4">The sequence shown here is derived from an EMBL/GenBank/DDBJ whole genome shotgun (WGS) entry which is preliminary data.</text>
</comment>
<evidence type="ECO:0000256" key="1">
    <source>
        <dbReference type="SAM" id="Coils"/>
    </source>
</evidence>
<reference evidence="4 5" key="1">
    <citation type="submission" date="2011-08" db="EMBL/GenBank/DDBJ databases">
        <title>The Genome Sequence of Clostridium hathewayi WAL-18680.</title>
        <authorList>
            <consortium name="The Broad Institute Genome Sequencing Platform"/>
            <person name="Earl A."/>
            <person name="Ward D."/>
            <person name="Feldgarden M."/>
            <person name="Gevers D."/>
            <person name="Finegold S.M."/>
            <person name="Summanen P.H."/>
            <person name="Molitoris D.R."/>
            <person name="Song M."/>
            <person name="Daigneault M."/>
            <person name="Allen-Vercoe E."/>
            <person name="Young S.K."/>
            <person name="Zeng Q."/>
            <person name="Gargeya S."/>
            <person name="Fitzgerald M."/>
            <person name="Haas B."/>
            <person name="Abouelleil A."/>
            <person name="Alvarado L."/>
            <person name="Arachchi H.M."/>
            <person name="Berlin A."/>
            <person name="Brown A."/>
            <person name="Chapman S.B."/>
            <person name="Chen Z."/>
            <person name="Dunbar C."/>
            <person name="Freedman E."/>
            <person name="Gearin G."/>
            <person name="Gellesch M."/>
            <person name="Goldberg J."/>
            <person name="Griggs A."/>
            <person name="Gujja S."/>
            <person name="Heiman D."/>
            <person name="Howarth C."/>
            <person name="Larson L."/>
            <person name="Lui A."/>
            <person name="MacDonald P.J.P."/>
            <person name="Montmayeur A."/>
            <person name="Murphy C."/>
            <person name="Neiman D."/>
            <person name="Pearson M."/>
            <person name="Priest M."/>
            <person name="Roberts A."/>
            <person name="Saif S."/>
            <person name="Shea T."/>
            <person name="Shenoy N."/>
            <person name="Sisk P."/>
            <person name="Stolte C."/>
            <person name="Sykes S."/>
            <person name="Wortman J."/>
            <person name="Nusbaum C."/>
            <person name="Birren B."/>
        </authorList>
    </citation>
    <scope>NUCLEOTIDE SEQUENCE [LARGE SCALE GENOMIC DNA]</scope>
    <source>
        <strain evidence="4 5">WAL-18680</strain>
    </source>
</reference>
<protein>
    <recommendedName>
        <fullName evidence="3">Sensor histidine kinase NatK-like C-terminal domain-containing protein</fullName>
    </recommendedName>
</protein>
<dbReference type="InterPro" id="IPR032834">
    <property type="entry name" value="NatK-like_C"/>
</dbReference>
<dbReference type="HOGENOM" id="CLU_020211_0_0_9"/>
<sequence>MQDIPKLYTALAEWLACLVYILLLKKRFDKYRTAGILAAALPLLCILQYYIGVLPVTFWIPLMIVAMLFMYGLILLCCRVTCTGAAFCFSLAFITAEFVASLEWQLYSFFATRGWNSWQVRLAFLVFFFGCLFAVIYIIEKKYLSKEKRLTVSVRSAGGFLLSAIAVFLMSNVSYVYSNTPFSGTGGNEVFYIRTLVDFAGLILLIAQQDRLREIQLEKELAATNTILLRQYEQYQQSKESIELVNQKYHDLKHQIAVIRAEQDEEKRNTYLEEMESGIHMYEAQNKTGNSVLDTILTGKNMYCVQHNINFTCVADGSLIDFMDTMDICTIFGNALDNAIESVEKIEDAGKRIIKTAVFAQNGFLMIRFENYFESKINMKDSFPVTTKKNQEYHGFGLKSIKKITEKYGGTITIHAEDQWFTLRILIPMAGKQ</sequence>
<evidence type="ECO:0000313" key="5">
    <source>
        <dbReference type="Proteomes" id="UP000005384"/>
    </source>
</evidence>
<name>G5IJN6_9FIRM</name>
<accession>G5IJN6</accession>